<dbReference type="Pfam" id="PF17874">
    <property type="entry name" value="TPR_MalT"/>
    <property type="match status" value="1"/>
</dbReference>
<dbReference type="AlphaFoldDB" id="A0A6B8RTK0"/>
<dbReference type="GO" id="GO:0003677">
    <property type="term" value="F:DNA binding"/>
    <property type="evidence" value="ECO:0007669"/>
    <property type="project" value="UniProtKB-KW"/>
</dbReference>
<dbReference type="Gene3D" id="3.40.50.300">
    <property type="entry name" value="P-loop containing nucleotide triphosphate hydrolases"/>
    <property type="match status" value="1"/>
</dbReference>
<dbReference type="EMBL" id="CP034235">
    <property type="protein sequence ID" value="QGQ99721.1"/>
    <property type="molecule type" value="Genomic_DNA"/>
</dbReference>
<dbReference type="Proteomes" id="UP000426246">
    <property type="component" value="Chromosome"/>
</dbReference>
<dbReference type="Gene3D" id="1.25.40.10">
    <property type="entry name" value="Tetratricopeptide repeat domain"/>
    <property type="match status" value="1"/>
</dbReference>
<keyword evidence="6" id="KW-1185">Reference proteome</keyword>
<dbReference type="InterPro" id="IPR016032">
    <property type="entry name" value="Sig_transdc_resp-reg_C-effctor"/>
</dbReference>
<evidence type="ECO:0000256" key="2">
    <source>
        <dbReference type="ARBA" id="ARBA00023125"/>
    </source>
</evidence>
<sequence length="853" mass="97790">MILKTKLHIPHIRSSLVSRPKLMNKLNHGMEAKLTLVSAQAGYGKTTALSEWVKQCKAIVAWVSVDEHDNDWVQFWSYVTASIEERIHGFGESVWPQLAKGASVSLEPAVAALLNELNGLDGALVIVLDDYHVIELPTIHHSMAYLLEHLPAHIHLYIASRTELAIPTARLLAKGELQRIIMQDLRFQLDDGLIFFRDLTGLLLTKQQVTQLVNQTEGWVSGLQLAAISLERSDNIAESIHQFTGHQLNISNYLLEEVFNHLSHQMRNFLLETSILSRMNHSLCKAVTGQKNSQELLERLEQMNLFITPLDDQRNWYQYHPLLSDFLKQILIRSDLQKWIQAHINAALWSESNGFEEEAVNHYIEGKQDADAVRLIEKNLQPLMQSKSIILNKWLSVLPEQSFAEKPIIEMFYTAVLLGIGKWDLAFTRVEQAKIRFQAMQGKLPDAEWKQVMGIIYFFCAVKSYLHKDLDEMSQYFELVERNMPEGSFFQTMGRNRYQGYDAFDDHLSYINDLHAAEGFLLKWIQTWENKKNYPFSGFLYASYSQLLYERNRLDEAEVYADHALGRKDIQPFARVLILVARSASRIQQAKGNSQRAMELLEQLKLQIDSPDYALFMTRVEAQIACLSLQQGSTLYALEWLQRCGMSYLDEVTLSNVTEHLALARVLSECGQMAEALILLERLYSLLSKENRLRDRVKVLILQSVTFRRLGQTDAALIPLERALQLGEPEGYIRSFVDEGMMMAEMLTEYMEDQQNKLVGATSIVSLTYLKELLQALNVISKEDFLLKAILTEQEMKVLQLISNGMATKEIAEQLIVTGETVKSHIKNLYRKLRVNNRIQALQRAKELGIIIE</sequence>
<accession>A0A6B8RTK0</accession>
<organism evidence="5 6">
    <name type="scientific">Paenibacillus psychroresistens</name>
    <dbReference type="NCBI Taxonomy" id="1778678"/>
    <lineage>
        <taxon>Bacteria</taxon>
        <taxon>Bacillati</taxon>
        <taxon>Bacillota</taxon>
        <taxon>Bacilli</taxon>
        <taxon>Bacillales</taxon>
        <taxon>Paenibacillaceae</taxon>
        <taxon>Paenibacillus</taxon>
    </lineage>
</organism>
<dbReference type="Gene3D" id="1.10.10.10">
    <property type="entry name" value="Winged helix-like DNA-binding domain superfamily/Winged helix DNA-binding domain"/>
    <property type="match status" value="1"/>
</dbReference>
<dbReference type="SUPFAM" id="SSF46894">
    <property type="entry name" value="C-terminal effector domain of the bipartite response regulators"/>
    <property type="match status" value="1"/>
</dbReference>
<evidence type="ECO:0000313" key="5">
    <source>
        <dbReference type="EMBL" id="QGQ99721.1"/>
    </source>
</evidence>
<keyword evidence="3" id="KW-0804">Transcription</keyword>
<dbReference type="PANTHER" id="PTHR44688">
    <property type="entry name" value="DNA-BINDING TRANSCRIPTIONAL ACTIVATOR DEVR_DOSR"/>
    <property type="match status" value="1"/>
</dbReference>
<reference evidence="6" key="1">
    <citation type="submission" date="2018-11" db="EMBL/GenBank/DDBJ databases">
        <title>Complete genome sequence of Paenibacillus sp. ML311-T8.</title>
        <authorList>
            <person name="Nam Y.-D."/>
            <person name="Kang J."/>
            <person name="Chung W.-H."/>
            <person name="Park Y.S."/>
        </authorList>
    </citation>
    <scope>NUCLEOTIDE SEQUENCE [LARGE SCALE GENOMIC DNA]</scope>
    <source>
        <strain evidence="6">ML311-T8</strain>
    </source>
</reference>
<evidence type="ECO:0000256" key="3">
    <source>
        <dbReference type="ARBA" id="ARBA00023163"/>
    </source>
</evidence>
<dbReference type="PROSITE" id="PS50043">
    <property type="entry name" value="HTH_LUXR_2"/>
    <property type="match status" value="1"/>
</dbReference>
<evidence type="ECO:0000256" key="1">
    <source>
        <dbReference type="ARBA" id="ARBA00023015"/>
    </source>
</evidence>
<dbReference type="InterPro" id="IPR027417">
    <property type="entry name" value="P-loop_NTPase"/>
</dbReference>
<dbReference type="PROSITE" id="PS00622">
    <property type="entry name" value="HTH_LUXR_1"/>
    <property type="match status" value="1"/>
</dbReference>
<dbReference type="InterPro" id="IPR036388">
    <property type="entry name" value="WH-like_DNA-bd_sf"/>
</dbReference>
<evidence type="ECO:0000313" key="6">
    <source>
        <dbReference type="Proteomes" id="UP000426246"/>
    </source>
</evidence>
<dbReference type="PANTHER" id="PTHR44688:SF16">
    <property type="entry name" value="DNA-BINDING TRANSCRIPTIONAL ACTIVATOR DEVR_DOSR"/>
    <property type="match status" value="1"/>
</dbReference>
<evidence type="ECO:0000259" key="4">
    <source>
        <dbReference type="PROSITE" id="PS50043"/>
    </source>
</evidence>
<name>A0A6B8RTK0_9BACL</name>
<dbReference type="InterPro" id="IPR000792">
    <property type="entry name" value="Tscrpt_reg_LuxR_C"/>
</dbReference>
<dbReference type="InterPro" id="IPR011990">
    <property type="entry name" value="TPR-like_helical_dom_sf"/>
</dbReference>
<dbReference type="Pfam" id="PF00196">
    <property type="entry name" value="GerE"/>
    <property type="match status" value="1"/>
</dbReference>
<dbReference type="GO" id="GO:0006355">
    <property type="term" value="P:regulation of DNA-templated transcription"/>
    <property type="evidence" value="ECO:0007669"/>
    <property type="project" value="InterPro"/>
</dbReference>
<dbReference type="CDD" id="cd06170">
    <property type="entry name" value="LuxR_C_like"/>
    <property type="match status" value="1"/>
</dbReference>
<dbReference type="SMART" id="SM00421">
    <property type="entry name" value="HTH_LUXR"/>
    <property type="match status" value="1"/>
</dbReference>
<keyword evidence="2" id="KW-0238">DNA-binding</keyword>
<dbReference type="InterPro" id="IPR041617">
    <property type="entry name" value="TPR_MalT"/>
</dbReference>
<dbReference type="InterPro" id="IPR059106">
    <property type="entry name" value="WHD_MalT"/>
</dbReference>
<dbReference type="SUPFAM" id="SSF52540">
    <property type="entry name" value="P-loop containing nucleoside triphosphate hydrolases"/>
    <property type="match status" value="1"/>
</dbReference>
<dbReference type="KEGG" id="ppsc:EHS13_35095"/>
<dbReference type="Pfam" id="PF25873">
    <property type="entry name" value="WHD_MalT"/>
    <property type="match status" value="1"/>
</dbReference>
<protein>
    <recommendedName>
        <fullName evidence="4">HTH luxR-type domain-containing protein</fullName>
    </recommendedName>
</protein>
<dbReference type="RefSeq" id="WP_155704884.1">
    <property type="nucleotide sequence ID" value="NZ_CP034235.1"/>
</dbReference>
<dbReference type="SUPFAM" id="SSF48452">
    <property type="entry name" value="TPR-like"/>
    <property type="match status" value="1"/>
</dbReference>
<feature type="domain" description="HTH luxR-type" evidence="4">
    <location>
        <begin position="784"/>
        <end position="849"/>
    </location>
</feature>
<dbReference type="OrthoDB" id="1137593at2"/>
<dbReference type="PRINTS" id="PR00038">
    <property type="entry name" value="HTHLUXR"/>
</dbReference>
<proteinExistence type="predicted"/>
<gene>
    <name evidence="5" type="ORF">EHS13_35095</name>
</gene>
<keyword evidence="1" id="KW-0805">Transcription regulation</keyword>